<dbReference type="InterPro" id="IPR036388">
    <property type="entry name" value="WH-like_DNA-bd_sf"/>
</dbReference>
<protein>
    <submittedName>
        <fullName evidence="3">DNA-binding MarR family transcriptional regulator</fullName>
    </submittedName>
</protein>
<gene>
    <name evidence="3" type="ORF">J2W91_001526</name>
</gene>
<dbReference type="InterPro" id="IPR036390">
    <property type="entry name" value="WH_DNA-bd_sf"/>
</dbReference>
<feature type="domain" description="HTH marR-type" evidence="2">
    <location>
        <begin position="1"/>
        <end position="139"/>
    </location>
</feature>
<dbReference type="InterPro" id="IPR000835">
    <property type="entry name" value="HTH_MarR-typ"/>
</dbReference>
<accession>A0AAP5H2U5</accession>
<name>A0AAP5H2U5_PAEAM</name>
<dbReference type="PANTHER" id="PTHR33164">
    <property type="entry name" value="TRANSCRIPTIONAL REGULATOR, MARR FAMILY"/>
    <property type="match status" value="1"/>
</dbReference>
<dbReference type="EMBL" id="JAVDTR010000003">
    <property type="protein sequence ID" value="MDR6723074.1"/>
    <property type="molecule type" value="Genomic_DNA"/>
</dbReference>
<proteinExistence type="predicted"/>
<dbReference type="Proteomes" id="UP001254832">
    <property type="component" value="Unassembled WGS sequence"/>
</dbReference>
<evidence type="ECO:0000259" key="2">
    <source>
        <dbReference type="PROSITE" id="PS50995"/>
    </source>
</evidence>
<dbReference type="GO" id="GO:0003700">
    <property type="term" value="F:DNA-binding transcription factor activity"/>
    <property type="evidence" value="ECO:0007669"/>
    <property type="project" value="InterPro"/>
</dbReference>
<sequence length="158" mass="18513">MTQTVPQHQVNDALFSFLQSIYLFEQREVERFHVDWNEVYLLQLLIRYPGMRISEISNRMRVKDFVTSRMVTKLEKAGLANRITSKTDKRVVEVFITSEGRAKIQSIEDFNYSTVSSSLHHYTPEQIHMLLHTIGQLDTLLNLKPEGEDQHDHNHTKS</sequence>
<dbReference type="AlphaFoldDB" id="A0AAP5H2U5"/>
<dbReference type="InterPro" id="IPR039422">
    <property type="entry name" value="MarR/SlyA-like"/>
</dbReference>
<dbReference type="SUPFAM" id="SSF46785">
    <property type="entry name" value="Winged helix' DNA-binding domain"/>
    <property type="match status" value="1"/>
</dbReference>
<comment type="caution">
    <text evidence="3">The sequence shown here is derived from an EMBL/GenBank/DDBJ whole genome shotgun (WGS) entry which is preliminary data.</text>
</comment>
<reference evidence="3" key="1">
    <citation type="submission" date="2023-07" db="EMBL/GenBank/DDBJ databases">
        <title>Sorghum-associated microbial communities from plants grown in Nebraska, USA.</title>
        <authorList>
            <person name="Schachtman D."/>
        </authorList>
    </citation>
    <scope>NUCLEOTIDE SEQUENCE</scope>
    <source>
        <strain evidence="3">BE80</strain>
    </source>
</reference>
<dbReference type="RefSeq" id="WP_310137802.1">
    <property type="nucleotide sequence ID" value="NZ_JAVDTR010000003.1"/>
</dbReference>
<dbReference type="Gene3D" id="1.10.10.10">
    <property type="entry name" value="Winged helix-like DNA-binding domain superfamily/Winged helix DNA-binding domain"/>
    <property type="match status" value="1"/>
</dbReference>
<dbReference type="SMART" id="SM00347">
    <property type="entry name" value="HTH_MARR"/>
    <property type="match status" value="1"/>
</dbReference>
<dbReference type="PANTHER" id="PTHR33164:SF43">
    <property type="entry name" value="HTH-TYPE TRANSCRIPTIONAL REPRESSOR YETL"/>
    <property type="match status" value="1"/>
</dbReference>
<dbReference type="GO" id="GO:0006950">
    <property type="term" value="P:response to stress"/>
    <property type="evidence" value="ECO:0007669"/>
    <property type="project" value="TreeGrafter"/>
</dbReference>
<dbReference type="GO" id="GO:0003677">
    <property type="term" value="F:DNA binding"/>
    <property type="evidence" value="ECO:0007669"/>
    <property type="project" value="UniProtKB-KW"/>
</dbReference>
<organism evidence="3 4">
    <name type="scientific">Paenibacillus amylolyticus</name>
    <dbReference type="NCBI Taxonomy" id="1451"/>
    <lineage>
        <taxon>Bacteria</taxon>
        <taxon>Bacillati</taxon>
        <taxon>Bacillota</taxon>
        <taxon>Bacilli</taxon>
        <taxon>Bacillales</taxon>
        <taxon>Paenibacillaceae</taxon>
        <taxon>Paenibacillus</taxon>
    </lineage>
</organism>
<keyword evidence="1 3" id="KW-0238">DNA-binding</keyword>
<dbReference type="PROSITE" id="PS50995">
    <property type="entry name" value="HTH_MARR_2"/>
    <property type="match status" value="1"/>
</dbReference>
<dbReference type="Pfam" id="PF01047">
    <property type="entry name" value="MarR"/>
    <property type="match status" value="1"/>
</dbReference>
<evidence type="ECO:0000313" key="3">
    <source>
        <dbReference type="EMBL" id="MDR6723074.1"/>
    </source>
</evidence>
<evidence type="ECO:0000256" key="1">
    <source>
        <dbReference type="ARBA" id="ARBA00023125"/>
    </source>
</evidence>
<evidence type="ECO:0000313" key="4">
    <source>
        <dbReference type="Proteomes" id="UP001254832"/>
    </source>
</evidence>